<protein>
    <submittedName>
        <fullName evidence="2">Uncharacterized protein</fullName>
    </submittedName>
</protein>
<dbReference type="GeneID" id="54358214"/>
<name>A0A6J3LTU0_9PEZI</name>
<gene>
    <name evidence="2" type="ORF">K489DRAFT_300810</name>
</gene>
<feature type="non-terminal residue" evidence="2">
    <location>
        <position position="217"/>
    </location>
</feature>
<organism evidence="2">
    <name type="scientific">Dissoconium aciculare CBS 342.82</name>
    <dbReference type="NCBI Taxonomy" id="1314786"/>
    <lineage>
        <taxon>Eukaryota</taxon>
        <taxon>Fungi</taxon>
        <taxon>Dikarya</taxon>
        <taxon>Ascomycota</taxon>
        <taxon>Pezizomycotina</taxon>
        <taxon>Dothideomycetes</taxon>
        <taxon>Dothideomycetidae</taxon>
        <taxon>Mycosphaerellales</taxon>
        <taxon>Dissoconiaceae</taxon>
        <taxon>Dissoconium</taxon>
    </lineage>
</organism>
<sequence>MRRQAPIATLLYNHIFPEPKQGDPQNFSTHLARNLVPEVRIEVNLYYGDLNSAEARYPGLNYCHRAHRMRLGRFPHHRRLFDAFDELRITDSEIQEFCNWEGTKSARERYEKDEGIKVLDTTGDEIGAYRDPREFNPRDRQNRRCSIIRKTEISVTTERESATENAARLRHMAEVRERRNASVRRRINQRIIAAWEQRQGHNLPPEIEQYLKEQPEQ</sequence>
<reference evidence="2" key="3">
    <citation type="submission" date="2025-08" db="UniProtKB">
        <authorList>
            <consortium name="RefSeq"/>
        </authorList>
    </citation>
    <scope>IDENTIFICATION</scope>
    <source>
        <strain evidence="2">CBS 342.82</strain>
    </source>
</reference>
<dbReference type="Proteomes" id="UP000504637">
    <property type="component" value="Unplaced"/>
</dbReference>
<keyword evidence="1" id="KW-1185">Reference proteome</keyword>
<dbReference type="RefSeq" id="XP_033455730.1">
    <property type="nucleotide sequence ID" value="XM_033600414.1"/>
</dbReference>
<dbReference type="OrthoDB" id="4106209at2759"/>
<accession>A0A6J3LTU0</accession>
<evidence type="ECO:0000313" key="1">
    <source>
        <dbReference type="Proteomes" id="UP000504637"/>
    </source>
</evidence>
<proteinExistence type="predicted"/>
<reference evidence="2" key="1">
    <citation type="submission" date="2020-01" db="EMBL/GenBank/DDBJ databases">
        <authorList>
            <consortium name="DOE Joint Genome Institute"/>
            <person name="Haridas S."/>
            <person name="Albert R."/>
            <person name="Binder M."/>
            <person name="Bloem J."/>
            <person name="Labutti K."/>
            <person name="Salamov A."/>
            <person name="Andreopoulos B."/>
            <person name="Baker S.E."/>
            <person name="Barry K."/>
            <person name="Bills G."/>
            <person name="Bluhm B.H."/>
            <person name="Cannon C."/>
            <person name="Castanera R."/>
            <person name="Culley D.E."/>
            <person name="Daum C."/>
            <person name="Ezra D."/>
            <person name="Gonzalez J.B."/>
            <person name="Henrissat B."/>
            <person name="Kuo A."/>
            <person name="Liang C."/>
            <person name="Lipzen A."/>
            <person name="Lutzoni F."/>
            <person name="Magnuson J."/>
            <person name="Mondo S."/>
            <person name="Nolan M."/>
            <person name="Ohm R."/>
            <person name="Pangilinan J."/>
            <person name="Park H.-J."/>
            <person name="Ramirez L."/>
            <person name="Alfaro M."/>
            <person name="Sun H."/>
            <person name="Tritt A."/>
            <person name="Yoshinaga Y."/>
            <person name="Zwiers L.-H."/>
            <person name="Turgeon B.G."/>
            <person name="Goodwin S.B."/>
            <person name="Spatafora J.W."/>
            <person name="Crous P.W."/>
            <person name="Grigoriev I.V."/>
        </authorList>
    </citation>
    <scope>NUCLEOTIDE SEQUENCE</scope>
    <source>
        <strain evidence="2">CBS 342.82</strain>
    </source>
</reference>
<dbReference type="AlphaFoldDB" id="A0A6J3LTU0"/>
<reference evidence="2" key="2">
    <citation type="submission" date="2020-04" db="EMBL/GenBank/DDBJ databases">
        <authorList>
            <consortium name="NCBI Genome Project"/>
        </authorList>
    </citation>
    <scope>NUCLEOTIDE SEQUENCE</scope>
    <source>
        <strain evidence="2">CBS 342.82</strain>
    </source>
</reference>
<evidence type="ECO:0000313" key="2">
    <source>
        <dbReference type="RefSeq" id="XP_033455730.1"/>
    </source>
</evidence>